<dbReference type="InterPro" id="IPR041647">
    <property type="entry name" value="IRK_C"/>
</dbReference>
<evidence type="ECO:0000256" key="2">
    <source>
        <dbReference type="ARBA" id="ARBA00022448"/>
    </source>
</evidence>
<dbReference type="InterPro" id="IPR013518">
    <property type="entry name" value="K_chnl_inward-rec_Kir_cyto"/>
</dbReference>
<dbReference type="SUPFAM" id="SSF81296">
    <property type="entry name" value="E set domains"/>
    <property type="match status" value="1"/>
</dbReference>
<gene>
    <name evidence="14" type="ORF">AMPC_30180</name>
</gene>
<keyword evidence="5" id="KW-0851">Voltage-gated channel</keyword>
<dbReference type="EMBL" id="AP025592">
    <property type="protein sequence ID" value="BDG09905.1"/>
    <property type="molecule type" value="Genomic_DNA"/>
</dbReference>
<dbReference type="GO" id="GO:0034220">
    <property type="term" value="P:monoatomic ion transmembrane transport"/>
    <property type="evidence" value="ECO:0007669"/>
    <property type="project" value="UniProtKB-KW"/>
</dbReference>
<dbReference type="InterPro" id="IPR013099">
    <property type="entry name" value="K_chnl_dom"/>
</dbReference>
<evidence type="ECO:0000259" key="12">
    <source>
        <dbReference type="Pfam" id="PF07885"/>
    </source>
</evidence>
<protein>
    <submittedName>
        <fullName evidence="14">Inward rectifier potassium channel protein</fullName>
    </submittedName>
</protein>
<dbReference type="PANTHER" id="PTHR11767">
    <property type="entry name" value="INWARD RECTIFIER POTASSIUM CHANNEL"/>
    <property type="match status" value="1"/>
</dbReference>
<evidence type="ECO:0000256" key="4">
    <source>
        <dbReference type="ARBA" id="ARBA00022692"/>
    </source>
</evidence>
<dbReference type="PRINTS" id="PR01320">
    <property type="entry name" value="KIRCHANNEL"/>
</dbReference>
<evidence type="ECO:0000256" key="11">
    <source>
        <dbReference type="SAM" id="Phobius"/>
    </source>
</evidence>
<dbReference type="RefSeq" id="WP_248342303.1">
    <property type="nucleotide sequence ID" value="NZ_AP025592.1"/>
</dbReference>
<keyword evidence="7 11" id="KW-1133">Transmembrane helix</keyword>
<evidence type="ECO:0000259" key="13">
    <source>
        <dbReference type="Pfam" id="PF17655"/>
    </source>
</evidence>
<keyword evidence="15" id="KW-1185">Reference proteome</keyword>
<dbReference type="Pfam" id="PF07885">
    <property type="entry name" value="Ion_trans_2"/>
    <property type="match status" value="1"/>
</dbReference>
<evidence type="ECO:0000256" key="3">
    <source>
        <dbReference type="ARBA" id="ARBA00022538"/>
    </source>
</evidence>
<feature type="domain" description="Potassium channel" evidence="12">
    <location>
        <begin position="66"/>
        <end position="135"/>
    </location>
</feature>
<evidence type="ECO:0000256" key="9">
    <source>
        <dbReference type="ARBA" id="ARBA00023136"/>
    </source>
</evidence>
<sequence>MRRERTTPIGDRVGRMRSEYGAGREIEVLGIPRHPFLDAYHHLLTASWPRLISLALAVFLGANGLFAVGYFTCGGVEGARPGSFRDAFFFSIQTMATIGYGRMSPVSLGAHVLVALEAFSGLFALAFMTSLFFAKFARPSARVLFSEVVVVSDYDGVPSLMLRMANARANQIVEAQVHLSLVRDEVTAEGQRVRRVRDLALRRSQSPMFAISWTAIHPIDPGSPFYGSSAELCRESETDLIVTLIGFDESLSQTVHARHSYRPEAILFGRRFVDLFAFGESGVRTIDYRRFHDTEPGTLSWPSPGSTG</sequence>
<dbReference type="Proteomes" id="UP001162734">
    <property type="component" value="Chromosome"/>
</dbReference>
<keyword evidence="9 11" id="KW-0472">Membrane</keyword>
<evidence type="ECO:0000256" key="7">
    <source>
        <dbReference type="ARBA" id="ARBA00022989"/>
    </source>
</evidence>
<keyword evidence="3" id="KW-0633">Potassium transport</keyword>
<accession>A0ABM7XDE6</accession>
<keyword evidence="2" id="KW-0813">Transport</keyword>
<evidence type="ECO:0000256" key="10">
    <source>
        <dbReference type="ARBA" id="ARBA00023303"/>
    </source>
</evidence>
<feature type="transmembrane region" description="Helical" evidence="11">
    <location>
        <begin position="51"/>
        <end position="72"/>
    </location>
</feature>
<reference evidence="15" key="1">
    <citation type="journal article" date="2022" name="Int. J. Syst. Evol. Microbiol.">
        <title>Anaeromyxobacter oryzae sp. nov., Anaeromyxobacter diazotrophicus sp. nov. and Anaeromyxobacter paludicola sp. nov., isolated from paddy soils.</title>
        <authorList>
            <person name="Itoh H."/>
            <person name="Xu Z."/>
            <person name="Mise K."/>
            <person name="Masuda Y."/>
            <person name="Ushijima N."/>
            <person name="Hayakawa C."/>
            <person name="Shiratori Y."/>
            <person name="Senoo K."/>
        </authorList>
    </citation>
    <scope>NUCLEOTIDE SEQUENCE [LARGE SCALE GENOMIC DNA]</scope>
    <source>
        <strain evidence="15">Red630</strain>
    </source>
</reference>
<comment type="subcellular location">
    <subcellularLocation>
        <location evidence="1">Membrane</location>
        <topology evidence="1">Multi-pass membrane protein</topology>
    </subcellularLocation>
</comment>
<feature type="transmembrane region" description="Helical" evidence="11">
    <location>
        <begin position="108"/>
        <end position="134"/>
    </location>
</feature>
<evidence type="ECO:0000256" key="5">
    <source>
        <dbReference type="ARBA" id="ARBA00022882"/>
    </source>
</evidence>
<proteinExistence type="predicted"/>
<name>A0ABM7XDE6_9BACT</name>
<evidence type="ECO:0000313" key="14">
    <source>
        <dbReference type="EMBL" id="BDG09905.1"/>
    </source>
</evidence>
<dbReference type="PANTHER" id="PTHR11767:SF102">
    <property type="entry name" value="INWARDLY RECTIFYING POTASSIUM CHANNEL 1, ISOFORM F"/>
    <property type="match status" value="1"/>
</dbReference>
<evidence type="ECO:0000256" key="1">
    <source>
        <dbReference type="ARBA" id="ARBA00004141"/>
    </source>
</evidence>
<keyword evidence="6" id="KW-0630">Potassium</keyword>
<dbReference type="SUPFAM" id="SSF81324">
    <property type="entry name" value="Voltage-gated potassium channels"/>
    <property type="match status" value="1"/>
</dbReference>
<evidence type="ECO:0000313" key="15">
    <source>
        <dbReference type="Proteomes" id="UP001162734"/>
    </source>
</evidence>
<keyword evidence="8" id="KW-0406">Ion transport</keyword>
<dbReference type="InterPro" id="IPR016449">
    <property type="entry name" value="K_chnl_inward-rec_Kir"/>
</dbReference>
<keyword evidence="4 11" id="KW-0812">Transmembrane</keyword>
<keyword evidence="10 14" id="KW-0407">Ion channel</keyword>
<dbReference type="Gene3D" id="1.10.287.70">
    <property type="match status" value="1"/>
</dbReference>
<dbReference type="Pfam" id="PF17655">
    <property type="entry name" value="IRK_C"/>
    <property type="match status" value="1"/>
</dbReference>
<evidence type="ECO:0000256" key="8">
    <source>
        <dbReference type="ARBA" id="ARBA00023065"/>
    </source>
</evidence>
<dbReference type="Gene3D" id="2.60.40.1400">
    <property type="entry name" value="G protein-activated inward rectifier potassium channel 1"/>
    <property type="match status" value="1"/>
</dbReference>
<organism evidence="14 15">
    <name type="scientific">Anaeromyxobacter paludicola</name>
    <dbReference type="NCBI Taxonomy" id="2918171"/>
    <lineage>
        <taxon>Bacteria</taxon>
        <taxon>Pseudomonadati</taxon>
        <taxon>Myxococcota</taxon>
        <taxon>Myxococcia</taxon>
        <taxon>Myxococcales</taxon>
        <taxon>Cystobacterineae</taxon>
        <taxon>Anaeromyxobacteraceae</taxon>
        <taxon>Anaeromyxobacter</taxon>
    </lineage>
</organism>
<evidence type="ECO:0000256" key="6">
    <source>
        <dbReference type="ARBA" id="ARBA00022958"/>
    </source>
</evidence>
<feature type="domain" description="Inward rectifier potassium channel C-terminal" evidence="13">
    <location>
        <begin position="143"/>
        <end position="295"/>
    </location>
</feature>
<dbReference type="InterPro" id="IPR014756">
    <property type="entry name" value="Ig_E-set"/>
</dbReference>